<dbReference type="AlphaFoldDB" id="A0A547P8R4"/>
<dbReference type="EMBL" id="VHJK01000001">
    <property type="protein sequence ID" value="TRD10542.1"/>
    <property type="molecule type" value="Genomic_DNA"/>
</dbReference>
<reference evidence="2 3" key="1">
    <citation type="submission" date="2019-06" db="EMBL/GenBank/DDBJ databases">
        <title>Erythrobacter insulae sp. nov., isolated from a tidal flat.</title>
        <authorList>
            <person name="Yoon J.-H."/>
        </authorList>
    </citation>
    <scope>NUCLEOTIDE SEQUENCE [LARGE SCALE GENOMIC DNA]</scope>
    <source>
        <strain evidence="2 3">JBTF-M21</strain>
    </source>
</reference>
<dbReference type="Proteomes" id="UP000316343">
    <property type="component" value="Unassembled WGS sequence"/>
</dbReference>
<keyword evidence="3" id="KW-1185">Reference proteome</keyword>
<dbReference type="RefSeq" id="WP_142786804.1">
    <property type="nucleotide sequence ID" value="NZ_VHJK01000001.1"/>
</dbReference>
<evidence type="ECO:0000256" key="1">
    <source>
        <dbReference type="SAM" id="Phobius"/>
    </source>
</evidence>
<proteinExistence type="predicted"/>
<gene>
    <name evidence="2" type="ORF">FGU71_00775</name>
</gene>
<dbReference type="Pfam" id="PF06170">
    <property type="entry name" value="DUF983"/>
    <property type="match status" value="1"/>
</dbReference>
<feature type="transmembrane region" description="Helical" evidence="1">
    <location>
        <begin position="60"/>
        <end position="79"/>
    </location>
</feature>
<sequence>MRPDESLKHTEGQPGLFQAALSGLCPRCSDPTLFEAPARIAISCESCGLDFSELERGARWSGLLTILIAVVLISAAIGIDMALQPPFWLQAVFWSAATITAVLGGLRLYKTALLYAQYEAQSDKEKPSQ</sequence>
<name>A0A547P8R4_9SPHN</name>
<organism evidence="2 3">
    <name type="scientific">Erythrobacter insulae</name>
    <dbReference type="NCBI Taxonomy" id="2584124"/>
    <lineage>
        <taxon>Bacteria</taxon>
        <taxon>Pseudomonadati</taxon>
        <taxon>Pseudomonadota</taxon>
        <taxon>Alphaproteobacteria</taxon>
        <taxon>Sphingomonadales</taxon>
        <taxon>Erythrobacteraceae</taxon>
        <taxon>Erythrobacter/Porphyrobacter group</taxon>
        <taxon>Erythrobacter</taxon>
    </lineage>
</organism>
<feature type="transmembrane region" description="Helical" evidence="1">
    <location>
        <begin position="91"/>
        <end position="109"/>
    </location>
</feature>
<evidence type="ECO:0000313" key="2">
    <source>
        <dbReference type="EMBL" id="TRD10542.1"/>
    </source>
</evidence>
<dbReference type="InterPro" id="IPR009325">
    <property type="entry name" value="DUF983"/>
</dbReference>
<dbReference type="OrthoDB" id="9799456at2"/>
<accession>A0A547P8R4</accession>
<comment type="caution">
    <text evidence="2">The sequence shown here is derived from an EMBL/GenBank/DDBJ whole genome shotgun (WGS) entry which is preliminary data.</text>
</comment>
<keyword evidence="1" id="KW-1133">Transmembrane helix</keyword>
<protein>
    <submittedName>
        <fullName evidence="2">DUF983 domain-containing protein</fullName>
    </submittedName>
</protein>
<keyword evidence="1" id="KW-0812">Transmembrane</keyword>
<evidence type="ECO:0000313" key="3">
    <source>
        <dbReference type="Proteomes" id="UP000316343"/>
    </source>
</evidence>
<keyword evidence="1" id="KW-0472">Membrane</keyword>